<dbReference type="InterPro" id="IPR021330">
    <property type="entry name" value="DUF2939"/>
</dbReference>
<proteinExistence type="predicted"/>
<accession>A0ABT2D3A8</accession>
<name>A0ABT2D3A8_9BURK</name>
<organism evidence="1 2">
    <name type="scientific">Massilia terrae</name>
    <dbReference type="NCBI Taxonomy" id="1811224"/>
    <lineage>
        <taxon>Bacteria</taxon>
        <taxon>Pseudomonadati</taxon>
        <taxon>Pseudomonadota</taxon>
        <taxon>Betaproteobacteria</taxon>
        <taxon>Burkholderiales</taxon>
        <taxon>Oxalobacteraceae</taxon>
        <taxon>Telluria group</taxon>
        <taxon>Massilia</taxon>
    </lineage>
</organism>
<dbReference type="Proteomes" id="UP001204621">
    <property type="component" value="Unassembled WGS sequence"/>
</dbReference>
<keyword evidence="2" id="KW-1185">Reference proteome</keyword>
<evidence type="ECO:0000313" key="2">
    <source>
        <dbReference type="Proteomes" id="UP001204621"/>
    </source>
</evidence>
<sequence>MNLKRALTVSAIAVGLLAVAEYGSPYWELQRMRSAIEARDADAISEHVDFPSLRESVKGQMMAMIGNEMAKEEANKNPFASLGQAMAVALINPMIDAAVSPAGVIAMIESGKTGLAKPGNAASSTPGHGEKVDYSVSYRSWDKVAVTKKGAAAGSFIFRRYGIWNWKLSAIEFPPHLTAGNH</sequence>
<comment type="caution">
    <text evidence="1">The sequence shown here is derived from an EMBL/GenBank/DDBJ whole genome shotgun (WGS) entry which is preliminary data.</text>
</comment>
<dbReference type="RefSeq" id="WP_258813927.1">
    <property type="nucleotide sequence ID" value="NZ_JANUGU010000009.1"/>
</dbReference>
<dbReference type="Pfam" id="PF11159">
    <property type="entry name" value="DUF2939"/>
    <property type="match status" value="1"/>
</dbReference>
<evidence type="ECO:0000313" key="1">
    <source>
        <dbReference type="EMBL" id="MCS0660735.1"/>
    </source>
</evidence>
<dbReference type="EMBL" id="JANUGU010000009">
    <property type="protein sequence ID" value="MCS0660735.1"/>
    <property type="molecule type" value="Genomic_DNA"/>
</dbReference>
<gene>
    <name evidence="1" type="ORF">NX778_21925</name>
</gene>
<protein>
    <submittedName>
        <fullName evidence="1">DUF2939 domain-containing protein</fullName>
    </submittedName>
</protein>
<reference evidence="1 2" key="1">
    <citation type="submission" date="2022-08" db="EMBL/GenBank/DDBJ databases">
        <title>Reclassification of Massilia species as members of the genera Telluria, Duganella, Pseudoduganella, Mokoshia gen. nov. and Zemynaea gen. nov. using orthogonal and non-orthogonal genome-based approaches.</title>
        <authorList>
            <person name="Bowman J.P."/>
        </authorList>
    </citation>
    <scope>NUCLEOTIDE SEQUENCE [LARGE SCALE GENOMIC DNA]</scope>
    <source>
        <strain evidence="1 2">JCM 31606</strain>
    </source>
</reference>